<organism evidence="5 6">
    <name type="scientific">Zhenhengia yiwuensis</name>
    <dbReference type="NCBI Taxonomy" id="2763666"/>
    <lineage>
        <taxon>Bacteria</taxon>
        <taxon>Bacillati</taxon>
        <taxon>Bacillota</taxon>
        <taxon>Clostridia</taxon>
        <taxon>Lachnospirales</taxon>
        <taxon>Lachnospiraceae</taxon>
        <taxon>Zhenhengia</taxon>
    </lineage>
</organism>
<evidence type="ECO:0000313" key="6">
    <source>
        <dbReference type="Proteomes" id="UP000655830"/>
    </source>
</evidence>
<feature type="region of interest" description="Disordered" evidence="2">
    <location>
        <begin position="50"/>
        <end position="79"/>
    </location>
</feature>
<feature type="transmembrane region" description="Helical" evidence="3">
    <location>
        <begin position="12"/>
        <end position="39"/>
    </location>
</feature>
<evidence type="ECO:0000256" key="1">
    <source>
        <dbReference type="ARBA" id="ARBA00006068"/>
    </source>
</evidence>
<dbReference type="AlphaFoldDB" id="A0A926EKB5"/>
<evidence type="ECO:0000313" key="5">
    <source>
        <dbReference type="EMBL" id="MBC8579633.1"/>
    </source>
</evidence>
<dbReference type="InterPro" id="IPR004474">
    <property type="entry name" value="LytR_CpsA_psr"/>
</dbReference>
<name>A0A926EKB5_9FIRM</name>
<evidence type="ECO:0000259" key="4">
    <source>
        <dbReference type="Pfam" id="PF03816"/>
    </source>
</evidence>
<keyword evidence="3" id="KW-0812">Transmembrane</keyword>
<gene>
    <name evidence="5" type="ORF">H8718_08830</name>
</gene>
<dbReference type="Gene3D" id="3.40.630.190">
    <property type="entry name" value="LCP protein"/>
    <property type="match status" value="1"/>
</dbReference>
<keyword evidence="6" id="KW-1185">Reference proteome</keyword>
<proteinExistence type="inferred from homology"/>
<dbReference type="RefSeq" id="WP_249332633.1">
    <property type="nucleotide sequence ID" value="NZ_JACRSY010000012.1"/>
</dbReference>
<reference evidence="5" key="1">
    <citation type="submission" date="2020-08" db="EMBL/GenBank/DDBJ databases">
        <title>Genome public.</title>
        <authorList>
            <person name="Liu C."/>
            <person name="Sun Q."/>
        </authorList>
    </citation>
    <scope>NUCLEOTIDE SEQUENCE</scope>
    <source>
        <strain evidence="5">NSJ-12</strain>
    </source>
</reference>
<dbReference type="EMBL" id="JACRSY010000012">
    <property type="protein sequence ID" value="MBC8579633.1"/>
    <property type="molecule type" value="Genomic_DNA"/>
</dbReference>
<keyword evidence="3" id="KW-1133">Transmembrane helix</keyword>
<dbReference type="Proteomes" id="UP000655830">
    <property type="component" value="Unassembled WGS sequence"/>
</dbReference>
<evidence type="ECO:0000256" key="2">
    <source>
        <dbReference type="SAM" id="MobiDB-lite"/>
    </source>
</evidence>
<dbReference type="PANTHER" id="PTHR33392">
    <property type="entry name" value="POLYISOPRENYL-TEICHOIC ACID--PEPTIDOGLYCAN TEICHOIC ACID TRANSFERASE TAGU"/>
    <property type="match status" value="1"/>
</dbReference>
<feature type="domain" description="Cell envelope-related transcriptional attenuator" evidence="4">
    <location>
        <begin position="94"/>
        <end position="256"/>
    </location>
</feature>
<dbReference type="PANTHER" id="PTHR33392:SF6">
    <property type="entry name" value="POLYISOPRENYL-TEICHOIC ACID--PEPTIDOGLYCAN TEICHOIC ACID TRANSFERASE TAGU"/>
    <property type="match status" value="1"/>
</dbReference>
<dbReference type="Pfam" id="PF03816">
    <property type="entry name" value="LytR_cpsA_psr"/>
    <property type="match status" value="1"/>
</dbReference>
<dbReference type="NCBIfam" id="TIGR00350">
    <property type="entry name" value="lytR_cpsA_psr"/>
    <property type="match status" value="1"/>
</dbReference>
<evidence type="ECO:0000256" key="3">
    <source>
        <dbReference type="SAM" id="Phobius"/>
    </source>
</evidence>
<sequence>MSRLSGKKAGLKIFLIVALITFVLCAMVTIAGVTAYYALVYDKGNTSVHQAEDEGIEPQETPQAEMESIQPSEAKKDDSKTVAIFGTDKAGSLTDVILVAHFKSETNEVNILSIPRDTKVEWTKEQTSILPKAHQWVRVSKINEMTSWGSIDDIRPLTIATLEKLLGVKIDHYVVVNLDAFRQIVDAIGGVEVDVKQRMKKDDYSQGLHIDLYPGVQVLDGEKAEQFVRFRSYPTGDLGRIEAQQQFLEAFAKKVLSPDIITKIPKIVPILFTSIKTDVGLTEIPTYYPYLKEFSMDKLHFSVLPGEAHEENNLSYFFPDLDAVCTLVQELFF</sequence>
<accession>A0A926EKB5</accession>
<comment type="similarity">
    <text evidence="1">Belongs to the LytR/CpsA/Psr (LCP) family.</text>
</comment>
<comment type="caution">
    <text evidence="5">The sequence shown here is derived from an EMBL/GenBank/DDBJ whole genome shotgun (WGS) entry which is preliminary data.</text>
</comment>
<protein>
    <submittedName>
        <fullName evidence="5">LCP family protein</fullName>
    </submittedName>
</protein>
<dbReference type="InterPro" id="IPR050922">
    <property type="entry name" value="LytR/CpsA/Psr_CW_biosynth"/>
</dbReference>
<keyword evidence="3" id="KW-0472">Membrane</keyword>